<comment type="caution">
    <text evidence="1">The sequence shown here is derived from an EMBL/GenBank/DDBJ whole genome shotgun (WGS) entry which is preliminary data.</text>
</comment>
<dbReference type="Gramene" id="PRQ60884">
    <property type="protein sequence ID" value="PRQ60884"/>
    <property type="gene ID" value="RchiOBHm_Chr0c29g0501131"/>
</dbReference>
<sequence length="69" mass="7585">MASGPPPSSLKANTAAGDPKFDLVKQIRSHEVAIAELNALSSSRTVYQKNGNLFSVQQSREHRHLNRNN</sequence>
<name>A0A2P6SQB5_ROSCH</name>
<dbReference type="STRING" id="74649.A0A2P6SQB5"/>
<keyword evidence="2" id="KW-1185">Reference proteome</keyword>
<evidence type="ECO:0000313" key="1">
    <source>
        <dbReference type="EMBL" id="PRQ60884.1"/>
    </source>
</evidence>
<protein>
    <recommendedName>
        <fullName evidence="3">Prefoldin</fullName>
    </recommendedName>
</protein>
<reference evidence="1 2" key="1">
    <citation type="journal article" date="2018" name="Nat. Genet.">
        <title>The Rosa genome provides new insights in the design of modern roses.</title>
        <authorList>
            <person name="Bendahmane M."/>
        </authorList>
    </citation>
    <scope>NUCLEOTIDE SEQUENCE [LARGE SCALE GENOMIC DNA]</scope>
    <source>
        <strain evidence="2">cv. Old Blush</strain>
    </source>
</reference>
<dbReference type="AlphaFoldDB" id="A0A2P6SQB5"/>
<accession>A0A2P6SQB5</accession>
<dbReference type="EMBL" id="PDCK01000026">
    <property type="protein sequence ID" value="PRQ60884.1"/>
    <property type="molecule type" value="Genomic_DNA"/>
</dbReference>
<proteinExistence type="predicted"/>
<gene>
    <name evidence="1" type="ORF">RchiOBHm_Chr0c29g0501131</name>
</gene>
<evidence type="ECO:0000313" key="2">
    <source>
        <dbReference type="Proteomes" id="UP000238479"/>
    </source>
</evidence>
<dbReference type="Proteomes" id="UP000238479">
    <property type="component" value="Unassembled WGS sequence"/>
</dbReference>
<organism evidence="1 2">
    <name type="scientific">Rosa chinensis</name>
    <name type="common">China rose</name>
    <dbReference type="NCBI Taxonomy" id="74649"/>
    <lineage>
        <taxon>Eukaryota</taxon>
        <taxon>Viridiplantae</taxon>
        <taxon>Streptophyta</taxon>
        <taxon>Embryophyta</taxon>
        <taxon>Tracheophyta</taxon>
        <taxon>Spermatophyta</taxon>
        <taxon>Magnoliopsida</taxon>
        <taxon>eudicotyledons</taxon>
        <taxon>Gunneridae</taxon>
        <taxon>Pentapetalae</taxon>
        <taxon>rosids</taxon>
        <taxon>fabids</taxon>
        <taxon>Rosales</taxon>
        <taxon>Rosaceae</taxon>
        <taxon>Rosoideae</taxon>
        <taxon>Rosoideae incertae sedis</taxon>
        <taxon>Rosa</taxon>
    </lineage>
</organism>
<evidence type="ECO:0008006" key="3">
    <source>
        <dbReference type="Google" id="ProtNLM"/>
    </source>
</evidence>